<evidence type="ECO:0000259" key="1">
    <source>
        <dbReference type="PROSITE" id="PS50181"/>
    </source>
</evidence>
<dbReference type="ExpressionAtlas" id="A0A654ELS8">
    <property type="expression patterns" value="baseline and differential"/>
</dbReference>
<dbReference type="InterPro" id="IPR036047">
    <property type="entry name" value="F-box-like_dom_sf"/>
</dbReference>
<proteinExistence type="predicted"/>
<dbReference type="SUPFAM" id="SSF81383">
    <property type="entry name" value="F-box domain"/>
    <property type="match status" value="1"/>
</dbReference>
<dbReference type="CDD" id="cd22157">
    <property type="entry name" value="F-box_AtFBW1-like"/>
    <property type="match status" value="1"/>
</dbReference>
<evidence type="ECO:0000313" key="2">
    <source>
        <dbReference type="EMBL" id="VYS50253.1"/>
    </source>
</evidence>
<dbReference type="NCBIfam" id="TIGR01640">
    <property type="entry name" value="F_box_assoc_1"/>
    <property type="match status" value="1"/>
</dbReference>
<gene>
    <name evidence="2" type="ORF">AN1_LOCUS5723</name>
</gene>
<accession>A0A654ELS8</accession>
<name>A0A654ELS8_ARATH</name>
<dbReference type="PROSITE" id="PS50181">
    <property type="entry name" value="FBOX"/>
    <property type="match status" value="1"/>
</dbReference>
<dbReference type="InterPro" id="IPR001810">
    <property type="entry name" value="F-box_dom"/>
</dbReference>
<dbReference type="Pfam" id="PF00646">
    <property type="entry name" value="F-box"/>
    <property type="match status" value="1"/>
</dbReference>
<dbReference type="InterPro" id="IPR013187">
    <property type="entry name" value="F-box-assoc_dom_typ3"/>
</dbReference>
<dbReference type="SMART" id="SM00256">
    <property type="entry name" value="FBOX"/>
    <property type="match status" value="1"/>
</dbReference>
<sequence>MNRGETLDSIPTDLILDILSRLPTKSIARFHCVSKLWSSMLASQDFTRLFVNRSSSNPRLLLGIVRGGEWSFYSSPQPKNPYEKSSLEVAADFHMKLSEIKQHQHHGTSYAFGLIYLRTVWMSKEGFDPIGKQFKVLVLNILDNHYILTLGTENDKWRSIQSSLRYRPCGQSPICINGVLYYIAYDTQDSSNDVIGCFDVRFEKFKFFHVNHDMVKCFFELINYKDKLGGFPLELSMWVLEDLEKEEWSKYAYTLKPDNNVVKVNYNLSFVGVTTRGEIVLAKMYACKPFYVFYYNPENNTLLSVEIQGVGEDSEWFSNYQRVYVFVEHVKDLHQFDNMKTSINLPEQKRKPTSISISSKYDDHVRTTLISSRKNQQVTTVSRPQQDRRTTNKFSALCLLVMKNSQVSKPDCFSWSSATMLYL</sequence>
<dbReference type="InterPro" id="IPR017451">
    <property type="entry name" value="F-box-assoc_interact_dom"/>
</dbReference>
<reference evidence="2 3" key="1">
    <citation type="submission" date="2019-11" db="EMBL/GenBank/DDBJ databases">
        <authorList>
            <person name="Jiao W.-B."/>
            <person name="Schneeberger K."/>
        </authorList>
    </citation>
    <scope>NUCLEOTIDE SEQUENCE [LARGE SCALE GENOMIC DNA]</scope>
    <source>
        <strain evidence="3">cv. An-1</strain>
    </source>
</reference>
<dbReference type="PANTHER" id="PTHR31111">
    <property type="entry name" value="BNAA05G37150D PROTEIN-RELATED"/>
    <property type="match status" value="1"/>
</dbReference>
<dbReference type="EMBL" id="CACRSJ010000104">
    <property type="protein sequence ID" value="VYS50253.1"/>
    <property type="molecule type" value="Genomic_DNA"/>
</dbReference>
<dbReference type="AlphaFoldDB" id="A0A654ELS8"/>
<evidence type="ECO:0000313" key="3">
    <source>
        <dbReference type="Proteomes" id="UP000426265"/>
    </source>
</evidence>
<dbReference type="Proteomes" id="UP000426265">
    <property type="component" value="Unassembled WGS sequence"/>
</dbReference>
<dbReference type="Gene3D" id="1.20.1280.50">
    <property type="match status" value="1"/>
</dbReference>
<feature type="domain" description="F-box" evidence="1">
    <location>
        <begin position="4"/>
        <end position="53"/>
    </location>
</feature>
<dbReference type="PANTHER" id="PTHR31111:SF130">
    <property type="entry name" value="F-BOX ASSOCIATED UBIQUITINATION EFFECTOR FAMILY PROTEIN"/>
    <property type="match status" value="1"/>
</dbReference>
<protein>
    <recommendedName>
        <fullName evidence="1">F-box domain-containing protein</fullName>
    </recommendedName>
</protein>
<organism evidence="2 3">
    <name type="scientific">Arabidopsis thaliana</name>
    <name type="common">Mouse-ear cress</name>
    <dbReference type="NCBI Taxonomy" id="3702"/>
    <lineage>
        <taxon>Eukaryota</taxon>
        <taxon>Viridiplantae</taxon>
        <taxon>Streptophyta</taxon>
        <taxon>Embryophyta</taxon>
        <taxon>Tracheophyta</taxon>
        <taxon>Spermatophyta</taxon>
        <taxon>Magnoliopsida</taxon>
        <taxon>eudicotyledons</taxon>
        <taxon>Gunneridae</taxon>
        <taxon>Pentapetalae</taxon>
        <taxon>rosids</taxon>
        <taxon>malvids</taxon>
        <taxon>Brassicales</taxon>
        <taxon>Brassicaceae</taxon>
        <taxon>Camelineae</taxon>
        <taxon>Arabidopsis</taxon>
    </lineage>
</organism>
<dbReference type="Pfam" id="PF08268">
    <property type="entry name" value="FBA_3"/>
    <property type="match status" value="1"/>
</dbReference>